<comment type="caution">
    <text evidence="6">The sequence shown here is derived from an EMBL/GenBank/DDBJ whole genome shotgun (WGS) entry which is preliminary data.</text>
</comment>
<dbReference type="InterPro" id="IPR005119">
    <property type="entry name" value="LysR_subst-bd"/>
</dbReference>
<dbReference type="SUPFAM" id="SSF46785">
    <property type="entry name" value="Winged helix' DNA-binding domain"/>
    <property type="match status" value="1"/>
</dbReference>
<keyword evidence="2" id="KW-0805">Transcription regulation</keyword>
<dbReference type="GO" id="GO:0003700">
    <property type="term" value="F:DNA-binding transcription factor activity"/>
    <property type="evidence" value="ECO:0007669"/>
    <property type="project" value="InterPro"/>
</dbReference>
<organism evidence="6 7">
    <name type="scientific">Paenibacillus piri</name>
    <dbReference type="NCBI Taxonomy" id="2547395"/>
    <lineage>
        <taxon>Bacteria</taxon>
        <taxon>Bacillati</taxon>
        <taxon>Bacillota</taxon>
        <taxon>Bacilli</taxon>
        <taxon>Bacillales</taxon>
        <taxon>Paenibacillaceae</taxon>
        <taxon>Paenibacillus</taxon>
    </lineage>
</organism>
<evidence type="ECO:0000256" key="2">
    <source>
        <dbReference type="ARBA" id="ARBA00023015"/>
    </source>
</evidence>
<dbReference type="InterPro" id="IPR036390">
    <property type="entry name" value="WH_DNA-bd_sf"/>
</dbReference>
<dbReference type="InterPro" id="IPR036388">
    <property type="entry name" value="WH-like_DNA-bd_sf"/>
</dbReference>
<gene>
    <name evidence="6" type="ORF">E1757_21670</name>
</gene>
<dbReference type="Gene3D" id="1.10.10.10">
    <property type="entry name" value="Winged helix-like DNA-binding domain superfamily/Winged helix DNA-binding domain"/>
    <property type="match status" value="1"/>
</dbReference>
<keyword evidence="7" id="KW-1185">Reference proteome</keyword>
<keyword evidence="3" id="KW-0238">DNA-binding</keyword>
<feature type="domain" description="HTH lysR-type" evidence="5">
    <location>
        <begin position="1"/>
        <end position="58"/>
    </location>
</feature>
<evidence type="ECO:0000256" key="1">
    <source>
        <dbReference type="ARBA" id="ARBA00009437"/>
    </source>
</evidence>
<reference evidence="6 7" key="1">
    <citation type="submission" date="2019-03" db="EMBL/GenBank/DDBJ databases">
        <title>This is whole genome sequence of Paenibacillus sp MS74 strain.</title>
        <authorList>
            <person name="Trinh H.N."/>
        </authorList>
    </citation>
    <scope>NUCLEOTIDE SEQUENCE [LARGE SCALE GENOMIC DNA]</scope>
    <source>
        <strain evidence="6 7">MS74</strain>
    </source>
</reference>
<protein>
    <submittedName>
        <fullName evidence="6">LysR family transcriptional regulator</fullName>
    </submittedName>
</protein>
<dbReference type="PRINTS" id="PR00039">
    <property type="entry name" value="HTHLYSR"/>
</dbReference>
<dbReference type="CDD" id="cd05466">
    <property type="entry name" value="PBP2_LTTR_substrate"/>
    <property type="match status" value="1"/>
</dbReference>
<evidence type="ECO:0000256" key="4">
    <source>
        <dbReference type="ARBA" id="ARBA00023163"/>
    </source>
</evidence>
<dbReference type="EMBL" id="SMRT01000011">
    <property type="protein sequence ID" value="TDF95143.1"/>
    <property type="molecule type" value="Genomic_DNA"/>
</dbReference>
<dbReference type="PANTHER" id="PTHR30126:SF78">
    <property type="entry name" value="HTH LYSR-TYPE DOMAIN-CONTAINING PROTEIN"/>
    <property type="match status" value="1"/>
</dbReference>
<dbReference type="InterPro" id="IPR000847">
    <property type="entry name" value="LysR_HTH_N"/>
</dbReference>
<name>A0A4R5KI67_9BACL</name>
<dbReference type="OrthoDB" id="107670at2"/>
<dbReference type="Gene3D" id="3.40.190.290">
    <property type="match status" value="1"/>
</dbReference>
<proteinExistence type="inferred from homology"/>
<dbReference type="SUPFAM" id="SSF53850">
    <property type="entry name" value="Periplasmic binding protein-like II"/>
    <property type="match status" value="1"/>
</dbReference>
<dbReference type="PROSITE" id="PS50931">
    <property type="entry name" value="HTH_LYSR"/>
    <property type="match status" value="1"/>
</dbReference>
<dbReference type="Pfam" id="PF03466">
    <property type="entry name" value="LysR_substrate"/>
    <property type="match status" value="1"/>
</dbReference>
<comment type="similarity">
    <text evidence="1">Belongs to the LysR transcriptional regulatory family.</text>
</comment>
<sequence>MEDRDWTILKVLYEQRNVTKTAQHLFISQPALTNRIQQIEKQFGVQIVQRKSKGIEFTPEGEYLARCADEMLLKVNHIKDHALNMRNQVSGTLRLGVSNYFTRNKLPGILELFKKNYPDVEFKVVTGWSRDVLNLAYNQRVHIGFVRGDYAWGDRKHLLFEEQICIASRNEINMEELPALSRIDYQTDYLFKSLMNNWWSENYAHPPFIGMEVDKVETCREMVIRGLGYAIVPTLVLEGFTDMHKVTIADKKGQPLIRRTWMYYHEESLQLNLVQAFVQFVQQLDLSRPL</sequence>
<dbReference type="GO" id="GO:0000976">
    <property type="term" value="F:transcription cis-regulatory region binding"/>
    <property type="evidence" value="ECO:0007669"/>
    <property type="project" value="TreeGrafter"/>
</dbReference>
<dbReference type="Proteomes" id="UP000295636">
    <property type="component" value="Unassembled WGS sequence"/>
</dbReference>
<accession>A0A4R5KI67</accession>
<dbReference type="Pfam" id="PF00126">
    <property type="entry name" value="HTH_1"/>
    <property type="match status" value="1"/>
</dbReference>
<evidence type="ECO:0000313" key="7">
    <source>
        <dbReference type="Proteomes" id="UP000295636"/>
    </source>
</evidence>
<dbReference type="RefSeq" id="WP_133232010.1">
    <property type="nucleotide sequence ID" value="NZ_SMRT01000011.1"/>
</dbReference>
<evidence type="ECO:0000313" key="6">
    <source>
        <dbReference type="EMBL" id="TDF95143.1"/>
    </source>
</evidence>
<dbReference type="PANTHER" id="PTHR30126">
    <property type="entry name" value="HTH-TYPE TRANSCRIPTIONAL REGULATOR"/>
    <property type="match status" value="1"/>
</dbReference>
<evidence type="ECO:0000259" key="5">
    <source>
        <dbReference type="PROSITE" id="PS50931"/>
    </source>
</evidence>
<dbReference type="AlphaFoldDB" id="A0A4R5KI67"/>
<evidence type="ECO:0000256" key="3">
    <source>
        <dbReference type="ARBA" id="ARBA00023125"/>
    </source>
</evidence>
<keyword evidence="4" id="KW-0804">Transcription</keyword>